<feature type="signal peptide" evidence="1">
    <location>
        <begin position="1"/>
        <end position="20"/>
    </location>
</feature>
<proteinExistence type="predicted"/>
<name>A0ABR7QGK2_9FLAO</name>
<dbReference type="EMBL" id="JACGWS010000028">
    <property type="protein sequence ID" value="MBC8757710.1"/>
    <property type="molecule type" value="Genomic_DNA"/>
</dbReference>
<feature type="chain" id="PRO_5045759977" description="Porin" evidence="1">
    <location>
        <begin position="21"/>
        <end position="403"/>
    </location>
</feature>
<gene>
    <name evidence="2" type="ORF">H2O64_23790</name>
</gene>
<reference evidence="2 3" key="1">
    <citation type="submission" date="2020-07" db="EMBL/GenBank/DDBJ databases">
        <title>Description of Kordia aestuariivivens sp. nov., isolated from a tidal flat.</title>
        <authorList>
            <person name="Park S."/>
            <person name="Yoon J.-H."/>
        </authorList>
    </citation>
    <scope>NUCLEOTIDE SEQUENCE [LARGE SCALE GENOMIC DNA]</scope>
    <source>
        <strain evidence="2 3">YSTF-M3</strain>
    </source>
</reference>
<evidence type="ECO:0000256" key="1">
    <source>
        <dbReference type="SAM" id="SignalP"/>
    </source>
</evidence>
<sequence>MKYQKIVSLLFLSFSLFVFAQSDQDSIPAFAKNGISKPSIVSTNPFGIFISRLNHNFKLKASTRKELHISLESGNIWGPNVKTFIPTNTSLRNEMRGIAWFSRQYFVDEELIDAESFEIETDGVIKGLRGDFTIPTAKNQELVIGFRAFILTNGKFPFSSLTTDKFIEFFHDNVAGGDDPFDRRVFGLDKATFLYKDRNGRELNLGNGDFLTAGIETHYYYYPEFLNDKKIYFNLGAHLGTNLSEYNMSMDFGLSAAGVKQFDLNDRNFILIGLGTNVLRKNAIDFQDDNLDFGTNDFIGSFEANAEYSFISSGKTYHSFGLSYYAQTSLHKKDEDAYNVYVRDDDAFKSWGHGTRHLYKNNNYWTLAYTFTRKISTTFYIQQDFTLNNNPDLQTGVSVKFGI</sequence>
<keyword evidence="3" id="KW-1185">Reference proteome</keyword>
<dbReference type="Proteomes" id="UP000619238">
    <property type="component" value="Unassembled WGS sequence"/>
</dbReference>
<dbReference type="RefSeq" id="WP_187564751.1">
    <property type="nucleotide sequence ID" value="NZ_JACGWS010000028.1"/>
</dbReference>
<comment type="caution">
    <text evidence="2">The sequence shown here is derived from an EMBL/GenBank/DDBJ whole genome shotgun (WGS) entry which is preliminary data.</text>
</comment>
<evidence type="ECO:0000313" key="3">
    <source>
        <dbReference type="Proteomes" id="UP000619238"/>
    </source>
</evidence>
<evidence type="ECO:0000313" key="2">
    <source>
        <dbReference type="EMBL" id="MBC8757710.1"/>
    </source>
</evidence>
<evidence type="ECO:0008006" key="4">
    <source>
        <dbReference type="Google" id="ProtNLM"/>
    </source>
</evidence>
<keyword evidence="1" id="KW-0732">Signal</keyword>
<protein>
    <recommendedName>
        <fullName evidence="4">Porin</fullName>
    </recommendedName>
</protein>
<accession>A0ABR7QGK2</accession>
<organism evidence="2 3">
    <name type="scientific">Kordia aestuariivivens</name>
    <dbReference type="NCBI Taxonomy" id="2759037"/>
    <lineage>
        <taxon>Bacteria</taxon>
        <taxon>Pseudomonadati</taxon>
        <taxon>Bacteroidota</taxon>
        <taxon>Flavobacteriia</taxon>
        <taxon>Flavobacteriales</taxon>
        <taxon>Flavobacteriaceae</taxon>
        <taxon>Kordia</taxon>
    </lineage>
</organism>